<dbReference type="OrthoDB" id="9813426at2"/>
<evidence type="ECO:0000256" key="6">
    <source>
        <dbReference type="ARBA" id="ARBA00023136"/>
    </source>
</evidence>
<dbReference type="HOGENOM" id="CLU_044208_6_3_11"/>
<feature type="transmembrane region" description="Helical" evidence="7">
    <location>
        <begin position="142"/>
        <end position="164"/>
    </location>
</feature>
<accession>A0LTC8</accession>
<dbReference type="Proteomes" id="UP000008221">
    <property type="component" value="Chromosome"/>
</dbReference>
<dbReference type="InterPro" id="IPR032816">
    <property type="entry name" value="VTT_dom"/>
</dbReference>
<dbReference type="KEGG" id="ace:Acel_0915"/>
<dbReference type="GO" id="GO:0005886">
    <property type="term" value="C:plasma membrane"/>
    <property type="evidence" value="ECO:0007669"/>
    <property type="project" value="UniProtKB-SubCell"/>
</dbReference>
<dbReference type="EMBL" id="CP000481">
    <property type="protein sequence ID" value="ABK52688.1"/>
    <property type="molecule type" value="Genomic_DNA"/>
</dbReference>
<dbReference type="RefSeq" id="WP_011719751.1">
    <property type="nucleotide sequence ID" value="NC_008578.1"/>
</dbReference>
<reference evidence="9 10" key="1">
    <citation type="journal article" date="2009" name="Genome Res.">
        <title>Complete genome of the cellulolytic thermophile Acidothermus cellulolyticus 11B provides insights into its ecophysiological and evolutionary adaptations.</title>
        <authorList>
            <person name="Barabote R.D."/>
            <person name="Xie G."/>
            <person name="Leu D.H."/>
            <person name="Normand P."/>
            <person name="Necsulea A."/>
            <person name="Daubin V."/>
            <person name="Medigue C."/>
            <person name="Adney W.S."/>
            <person name="Xu X.C."/>
            <person name="Lapidus A."/>
            <person name="Parales R.E."/>
            <person name="Detter C."/>
            <person name="Pujic P."/>
            <person name="Bruce D."/>
            <person name="Lavire C."/>
            <person name="Challacombe J.F."/>
            <person name="Brettin T.S."/>
            <person name="Berry A.M."/>
        </authorList>
    </citation>
    <scope>NUCLEOTIDE SEQUENCE [LARGE SCALE GENOMIC DNA]</scope>
    <source>
        <strain evidence="10">ATCC 43068 / DSM 8971 / 11B</strain>
    </source>
</reference>
<comment type="subcellular location">
    <subcellularLocation>
        <location evidence="1 7">Cell membrane</location>
        <topology evidence="1 7">Multi-pass membrane protein</topology>
    </subcellularLocation>
</comment>
<evidence type="ECO:0000259" key="8">
    <source>
        <dbReference type="Pfam" id="PF09335"/>
    </source>
</evidence>
<dbReference type="STRING" id="351607.Acel_0915"/>
<evidence type="ECO:0000256" key="7">
    <source>
        <dbReference type="RuleBase" id="RU367016"/>
    </source>
</evidence>
<proteinExistence type="inferred from homology"/>
<name>A0LTC8_ACIC1</name>
<evidence type="ECO:0000256" key="1">
    <source>
        <dbReference type="ARBA" id="ARBA00004651"/>
    </source>
</evidence>
<gene>
    <name evidence="9" type="ordered locus">Acel_0915</name>
</gene>
<evidence type="ECO:0000313" key="9">
    <source>
        <dbReference type="EMBL" id="ABK52688.1"/>
    </source>
</evidence>
<evidence type="ECO:0000256" key="2">
    <source>
        <dbReference type="ARBA" id="ARBA00010792"/>
    </source>
</evidence>
<keyword evidence="5 7" id="KW-1133">Transmembrane helix</keyword>
<keyword evidence="4 7" id="KW-0812">Transmembrane</keyword>
<evidence type="ECO:0000256" key="3">
    <source>
        <dbReference type="ARBA" id="ARBA00022475"/>
    </source>
</evidence>
<feature type="transmembrane region" description="Helical" evidence="7">
    <location>
        <begin position="176"/>
        <end position="194"/>
    </location>
</feature>
<dbReference type="InterPro" id="IPR032818">
    <property type="entry name" value="DedA-like"/>
</dbReference>
<feature type="transmembrane region" description="Helical" evidence="7">
    <location>
        <begin position="12"/>
        <end position="36"/>
    </location>
</feature>
<sequence length="206" mass="22334">MSDVVANILHVPAWLALLIVFALPALEASIFLGFVFPGETAVLLGGVLAFETHLSLGWVVLAAVSGAVIGDNVGYAVGFRFGDALLRRIPPRVLKPEHVERSKELIRRLGGRAVFVGRFTAALRALVPGFCGASRMHYRTFLVWNFLGGALWATGVAVAGYLAGNAWHRVASGLSVFGYVVLGLVLAALGYLWWRHRRRSRQVGEE</sequence>
<evidence type="ECO:0000256" key="4">
    <source>
        <dbReference type="ARBA" id="ARBA00022692"/>
    </source>
</evidence>
<feature type="transmembrane region" description="Helical" evidence="7">
    <location>
        <begin position="56"/>
        <end position="78"/>
    </location>
</feature>
<dbReference type="Pfam" id="PF09335">
    <property type="entry name" value="VTT_dom"/>
    <property type="match status" value="1"/>
</dbReference>
<dbReference type="PANTHER" id="PTHR30353">
    <property type="entry name" value="INNER MEMBRANE PROTEIN DEDA-RELATED"/>
    <property type="match status" value="1"/>
</dbReference>
<dbReference type="InParanoid" id="A0LTC8"/>
<protein>
    <submittedName>
        <fullName evidence="9">Uncharacterized membrane-associated protein-like protein</fullName>
    </submittedName>
</protein>
<dbReference type="PANTHER" id="PTHR30353:SF0">
    <property type="entry name" value="TRANSMEMBRANE PROTEIN"/>
    <property type="match status" value="1"/>
</dbReference>
<keyword evidence="6 7" id="KW-0472">Membrane</keyword>
<organism evidence="9 10">
    <name type="scientific">Acidothermus cellulolyticus (strain ATCC 43068 / DSM 8971 / 11B)</name>
    <dbReference type="NCBI Taxonomy" id="351607"/>
    <lineage>
        <taxon>Bacteria</taxon>
        <taxon>Bacillati</taxon>
        <taxon>Actinomycetota</taxon>
        <taxon>Actinomycetes</taxon>
        <taxon>Acidothermales</taxon>
        <taxon>Acidothermaceae</taxon>
        <taxon>Acidothermus</taxon>
    </lineage>
</organism>
<dbReference type="AlphaFoldDB" id="A0LTC8"/>
<keyword evidence="10" id="KW-1185">Reference proteome</keyword>
<feature type="domain" description="VTT" evidence="8">
    <location>
        <begin position="36"/>
        <end position="161"/>
    </location>
</feature>
<dbReference type="eggNOG" id="COG0586">
    <property type="taxonomic scope" value="Bacteria"/>
</dbReference>
<evidence type="ECO:0000313" key="10">
    <source>
        <dbReference type="Proteomes" id="UP000008221"/>
    </source>
</evidence>
<comment type="similarity">
    <text evidence="2 7">Belongs to the DedA family.</text>
</comment>
<evidence type="ECO:0000256" key="5">
    <source>
        <dbReference type="ARBA" id="ARBA00022989"/>
    </source>
</evidence>
<keyword evidence="3 7" id="KW-1003">Cell membrane</keyword>